<sequence length="194" mass="20510">MELKSIRRPAARGGAAGRGTFSDPRKVVSLFGLAEGLHLADFGAGSGHYALAAARAVGHSGKVYAIDIQEGLLARIKNLAAAEHLRNVLPIRGNIEQVGGTKLRDGAVDAVMLCNVLYQVDHKGNVLSEAKRVIHPKGRLFVVDWTDSFGGLGPHPSDVVTEAEASEMLGQAGFTVEKSFSAGAHHFGIIARRP</sequence>
<dbReference type="SUPFAM" id="SSF53335">
    <property type="entry name" value="S-adenosyl-L-methionine-dependent methyltransferases"/>
    <property type="match status" value="1"/>
</dbReference>
<dbReference type="AlphaFoldDB" id="A0A1F6ECF0"/>
<protein>
    <recommendedName>
        <fullName evidence="1">Methyltransferase domain-containing protein</fullName>
    </recommendedName>
</protein>
<dbReference type="EMBL" id="MFLV01000028">
    <property type="protein sequence ID" value="OGG71326.1"/>
    <property type="molecule type" value="Genomic_DNA"/>
</dbReference>
<feature type="domain" description="Methyltransferase" evidence="1">
    <location>
        <begin position="35"/>
        <end position="145"/>
    </location>
</feature>
<dbReference type="STRING" id="1798508.A3A35_03480"/>
<accession>A0A1F6ECF0</accession>
<dbReference type="CDD" id="cd02440">
    <property type="entry name" value="AdoMet_MTases"/>
    <property type="match status" value="1"/>
</dbReference>
<reference evidence="2 3" key="1">
    <citation type="journal article" date="2016" name="Nat. Commun.">
        <title>Thousands of microbial genomes shed light on interconnected biogeochemical processes in an aquifer system.</title>
        <authorList>
            <person name="Anantharaman K."/>
            <person name="Brown C.T."/>
            <person name="Hug L.A."/>
            <person name="Sharon I."/>
            <person name="Castelle C.J."/>
            <person name="Probst A.J."/>
            <person name="Thomas B.C."/>
            <person name="Singh A."/>
            <person name="Wilkins M.J."/>
            <person name="Karaoz U."/>
            <person name="Brodie E.L."/>
            <person name="Williams K.H."/>
            <person name="Hubbard S.S."/>
            <person name="Banfield J.F."/>
        </authorList>
    </citation>
    <scope>NUCLEOTIDE SEQUENCE [LARGE SCALE GENOMIC DNA]</scope>
</reference>
<dbReference type="Pfam" id="PF13847">
    <property type="entry name" value="Methyltransf_31"/>
    <property type="match status" value="1"/>
</dbReference>
<dbReference type="InterPro" id="IPR029063">
    <property type="entry name" value="SAM-dependent_MTases_sf"/>
</dbReference>
<gene>
    <name evidence="2" type="ORF">A3A35_03480</name>
</gene>
<evidence type="ECO:0000313" key="3">
    <source>
        <dbReference type="Proteomes" id="UP000179115"/>
    </source>
</evidence>
<evidence type="ECO:0000313" key="2">
    <source>
        <dbReference type="EMBL" id="OGG71326.1"/>
    </source>
</evidence>
<dbReference type="InterPro" id="IPR025714">
    <property type="entry name" value="Methyltranfer_dom"/>
</dbReference>
<organism evidence="2 3">
    <name type="scientific">Candidatus Kaiserbacteria bacterium RIFCSPLOWO2_01_FULL_51_21</name>
    <dbReference type="NCBI Taxonomy" id="1798508"/>
    <lineage>
        <taxon>Bacteria</taxon>
        <taxon>Candidatus Kaiseribacteriota</taxon>
    </lineage>
</organism>
<evidence type="ECO:0000259" key="1">
    <source>
        <dbReference type="Pfam" id="PF13847"/>
    </source>
</evidence>
<name>A0A1F6ECF0_9BACT</name>
<comment type="caution">
    <text evidence="2">The sequence shown here is derived from an EMBL/GenBank/DDBJ whole genome shotgun (WGS) entry which is preliminary data.</text>
</comment>
<proteinExistence type="predicted"/>
<dbReference type="Proteomes" id="UP000179115">
    <property type="component" value="Unassembled WGS sequence"/>
</dbReference>
<dbReference type="Gene3D" id="3.40.50.150">
    <property type="entry name" value="Vaccinia Virus protein VP39"/>
    <property type="match status" value="1"/>
</dbReference>